<proteinExistence type="predicted"/>
<name>K9EDX1_9ACTO</name>
<dbReference type="EMBL" id="AGWL01000003">
    <property type="protein sequence ID" value="EKU95384.1"/>
    <property type="molecule type" value="Genomic_DNA"/>
</dbReference>
<dbReference type="RefSeq" id="WP_007000955.1">
    <property type="nucleotide sequence ID" value="NZ_JH992955.1"/>
</dbReference>
<keyword evidence="2" id="KW-0812">Transmembrane</keyword>
<dbReference type="STRING" id="202789.GCA_001457435_01380"/>
<keyword evidence="4" id="KW-1185">Reference proteome</keyword>
<keyword evidence="2" id="KW-1133">Transmembrane helix</keyword>
<feature type="region of interest" description="Disordered" evidence="1">
    <location>
        <begin position="218"/>
        <end position="320"/>
    </location>
</feature>
<protein>
    <recommendedName>
        <fullName evidence="5">Late embryogenesis abundant protein</fullName>
    </recommendedName>
</protein>
<keyword evidence="2" id="KW-0472">Membrane</keyword>
<dbReference type="SUPFAM" id="SSF58113">
    <property type="entry name" value="Apolipoprotein A-I"/>
    <property type="match status" value="1"/>
</dbReference>
<dbReference type="PANTHER" id="PTHR47372">
    <property type="entry name" value="DAUER UP-REGULATED-RELATED"/>
    <property type="match status" value="1"/>
</dbReference>
<feature type="region of interest" description="Disordered" evidence="1">
    <location>
        <begin position="149"/>
        <end position="186"/>
    </location>
</feature>
<dbReference type="Gene3D" id="1.10.287.700">
    <property type="entry name" value="Helix hairpin bin"/>
    <property type="match status" value="1"/>
</dbReference>
<evidence type="ECO:0000313" key="3">
    <source>
        <dbReference type="EMBL" id="EKU95384.1"/>
    </source>
</evidence>
<reference evidence="3 4" key="1">
    <citation type="submission" date="2012-09" db="EMBL/GenBank/DDBJ databases">
        <title>The Genome Sequence of Actinobaculum massiliae ACS-171-V-COL2.</title>
        <authorList>
            <consortium name="The Broad Institute Genome Sequencing Platform"/>
            <person name="Earl A."/>
            <person name="Ward D."/>
            <person name="Feldgarden M."/>
            <person name="Gevers D."/>
            <person name="Saerens B."/>
            <person name="Vaneechoutte M."/>
            <person name="Walker B."/>
            <person name="Young S.K."/>
            <person name="Zeng Q."/>
            <person name="Gargeya S."/>
            <person name="Fitzgerald M."/>
            <person name="Haas B."/>
            <person name="Abouelleil A."/>
            <person name="Alvarado L."/>
            <person name="Arachchi H.M."/>
            <person name="Berlin A."/>
            <person name="Chapman S.B."/>
            <person name="Goldberg J."/>
            <person name="Griggs A."/>
            <person name="Gujja S."/>
            <person name="Hansen M."/>
            <person name="Howarth C."/>
            <person name="Imamovic A."/>
            <person name="Larimer J."/>
            <person name="McCowen C."/>
            <person name="Montmayeur A."/>
            <person name="Murphy C."/>
            <person name="Neiman D."/>
            <person name="Pearson M."/>
            <person name="Priest M."/>
            <person name="Roberts A."/>
            <person name="Saif S."/>
            <person name="Shea T."/>
            <person name="Sisk P."/>
            <person name="Sykes S."/>
            <person name="Wortman J."/>
            <person name="Nusbaum C."/>
            <person name="Birren B."/>
        </authorList>
    </citation>
    <scope>NUCLEOTIDE SEQUENCE [LARGE SCALE GENOMIC DNA]</scope>
    <source>
        <strain evidence="4">ACS-171-V-Col2</strain>
    </source>
</reference>
<feature type="compositionally biased region" description="Basic and acidic residues" evidence="1">
    <location>
        <begin position="247"/>
        <end position="285"/>
    </location>
</feature>
<dbReference type="Proteomes" id="UP000009888">
    <property type="component" value="Unassembled WGS sequence"/>
</dbReference>
<sequence>MSFGKTHAEKKAQEEVDRILDQIDSLRSEADKRAKKAKLKGKFYSKRFERQAKHAASDVQEYAKAANEKLQDYAKQGYDWAAPRAQEIADKARPYLEEAADKARPYIEDAKSKAQPYIDDAKDAGSGLAEKVKNDYLPRAHRAWQAAADAARDYDGNVAETAKKVGRSASRELQTPEPQKKRSRGGKVFGTLALVGGLGVAVYFLWKRSQPTEDPWAESYWADVDNPSEESADDDAVAKVADGAEDAAEKAGDVAEQAKEKAEDLADSAKDKAEDLADSAKESGKRAASTAQHAAEDGADKAQELADKAKDVVEDATENN</sequence>
<dbReference type="PATRIC" id="fig|883066.3.peg.774"/>
<dbReference type="Gene3D" id="1.20.120.20">
    <property type="entry name" value="Apolipoprotein"/>
    <property type="match status" value="1"/>
</dbReference>
<dbReference type="eggNOG" id="ENOG502ZG5Q">
    <property type="taxonomic scope" value="Bacteria"/>
</dbReference>
<evidence type="ECO:0000256" key="1">
    <source>
        <dbReference type="SAM" id="MobiDB-lite"/>
    </source>
</evidence>
<evidence type="ECO:0000313" key="4">
    <source>
        <dbReference type="Proteomes" id="UP000009888"/>
    </source>
</evidence>
<accession>K9EDX1</accession>
<comment type="caution">
    <text evidence="3">The sequence shown here is derived from an EMBL/GenBank/DDBJ whole genome shotgun (WGS) entry which is preliminary data.</text>
</comment>
<organism evidence="3 4">
    <name type="scientific">Actinobaculum massiliense ACS-171-V-Col2</name>
    <dbReference type="NCBI Taxonomy" id="883066"/>
    <lineage>
        <taxon>Bacteria</taxon>
        <taxon>Bacillati</taxon>
        <taxon>Actinomycetota</taxon>
        <taxon>Actinomycetes</taxon>
        <taxon>Actinomycetales</taxon>
        <taxon>Actinomycetaceae</taxon>
        <taxon>Actinobaculum</taxon>
    </lineage>
</organism>
<feature type="transmembrane region" description="Helical" evidence="2">
    <location>
        <begin position="188"/>
        <end position="206"/>
    </location>
</feature>
<evidence type="ECO:0000256" key="2">
    <source>
        <dbReference type="SAM" id="Phobius"/>
    </source>
</evidence>
<dbReference type="AlphaFoldDB" id="K9EDX1"/>
<feature type="compositionally biased region" description="Basic and acidic residues" evidence="1">
    <location>
        <begin position="294"/>
        <end position="313"/>
    </location>
</feature>
<dbReference type="HOGENOM" id="CLU_066003_0_0_11"/>
<dbReference type="PANTHER" id="PTHR47372:SF5">
    <property type="entry name" value="LATE EMBRYOGENESIS ABUNDANT PROTEIN (LEA) FAMILY PROTEIN"/>
    <property type="match status" value="1"/>
</dbReference>
<feature type="compositionally biased region" description="Acidic residues" evidence="1">
    <location>
        <begin position="226"/>
        <end position="235"/>
    </location>
</feature>
<gene>
    <name evidence="3" type="ORF">HMPREF9233_00749</name>
</gene>
<evidence type="ECO:0008006" key="5">
    <source>
        <dbReference type="Google" id="ProtNLM"/>
    </source>
</evidence>